<evidence type="ECO:0000313" key="2">
    <source>
        <dbReference type="Proteomes" id="UP000036277"/>
    </source>
</evidence>
<accession>A0A0J5FPX6</accession>
<protein>
    <submittedName>
        <fullName evidence="1">Putative phage structural component</fullName>
    </submittedName>
</protein>
<name>A0A0J5FPX6_9GAMM</name>
<dbReference type="STRING" id="880157.AB204_15920"/>
<dbReference type="Pfam" id="PF11367">
    <property type="entry name" value="Tail_completion_gp17"/>
    <property type="match status" value="1"/>
</dbReference>
<keyword evidence="2" id="KW-1185">Reference proteome</keyword>
<dbReference type="PATRIC" id="fig|880157.4.peg.3399"/>
<evidence type="ECO:0000313" key="1">
    <source>
        <dbReference type="EMBL" id="KMJ44139.1"/>
    </source>
</evidence>
<gene>
    <name evidence="1" type="ORF">AB204_15920</name>
</gene>
<dbReference type="AlphaFoldDB" id="A0A0J5FPX6"/>
<dbReference type="OrthoDB" id="9115292at2"/>
<dbReference type="Proteomes" id="UP000036277">
    <property type="component" value="Unassembled WGS sequence"/>
</dbReference>
<proteinExistence type="predicted"/>
<organism evidence="1 2">
    <name type="scientific">Xenorhabdus khoisanae</name>
    <dbReference type="NCBI Taxonomy" id="880157"/>
    <lineage>
        <taxon>Bacteria</taxon>
        <taxon>Pseudomonadati</taxon>
        <taxon>Pseudomonadota</taxon>
        <taxon>Gammaproteobacteria</taxon>
        <taxon>Enterobacterales</taxon>
        <taxon>Morganellaceae</taxon>
        <taxon>Xenorhabdus</taxon>
    </lineage>
</organism>
<reference evidence="1 2" key="1">
    <citation type="submission" date="2015-06" db="EMBL/GenBank/DDBJ databases">
        <title>Draft Whole-Genome Sequence of the Entomopathogenic Bacterium Xenorhabdus khoisanae.</title>
        <authorList>
            <person name="Naidoo S."/>
            <person name="Featherston J."/>
            <person name="Gray V.M."/>
        </authorList>
    </citation>
    <scope>NUCLEOTIDE SEQUENCE [LARGE SCALE GENOMIC DNA]</scope>
    <source>
        <strain evidence="1 2">MCB</strain>
    </source>
</reference>
<dbReference type="RefSeq" id="WP_047964350.1">
    <property type="nucleotide sequence ID" value="NZ_CAWMBG010000118.1"/>
</dbReference>
<comment type="caution">
    <text evidence="1">The sequence shown here is derived from an EMBL/GenBank/DDBJ whole genome shotgun (WGS) entry which is preliminary data.</text>
</comment>
<dbReference type="EMBL" id="LFCV01000118">
    <property type="protein sequence ID" value="KMJ44139.1"/>
    <property type="molecule type" value="Genomic_DNA"/>
</dbReference>
<sequence>MTETEISLLLAPVLPDKVFPYVVPRSPKNLPPGAPWCVFSFYSLDQDVLNGQAGQLNNLQIDVYAGSIDEARAIRNKARSAIAGLNPTELSETQGYEPDTTLYRATLECQIWQ</sequence>
<dbReference type="InterPro" id="IPR021508">
    <property type="entry name" value="Gp17-like"/>
</dbReference>